<dbReference type="RefSeq" id="WP_345586921.1">
    <property type="nucleotide sequence ID" value="NZ_BAABJG010000006.1"/>
</dbReference>
<dbReference type="PANTHER" id="PTHR43649">
    <property type="entry name" value="ARABINOSE-BINDING PROTEIN-RELATED"/>
    <property type="match status" value="1"/>
</dbReference>
<accession>A0ABW3UK14</accession>
<dbReference type="PANTHER" id="PTHR43649:SF12">
    <property type="entry name" value="DIACETYLCHITOBIOSE BINDING PROTEIN DASA"/>
    <property type="match status" value="1"/>
</dbReference>
<name>A0ABW3UK14_9BACL</name>
<dbReference type="InterPro" id="IPR050490">
    <property type="entry name" value="Bact_solute-bd_prot1"/>
</dbReference>
<gene>
    <name evidence="1" type="ORF">ACFQ4B_08550</name>
</gene>
<evidence type="ECO:0000313" key="1">
    <source>
        <dbReference type="EMBL" id="MFD1220166.1"/>
    </source>
</evidence>
<organism evidence="1 2">
    <name type="scientific">Paenibacillus vulneris</name>
    <dbReference type="NCBI Taxonomy" id="1133364"/>
    <lineage>
        <taxon>Bacteria</taxon>
        <taxon>Bacillati</taxon>
        <taxon>Bacillota</taxon>
        <taxon>Bacilli</taxon>
        <taxon>Bacillales</taxon>
        <taxon>Paenibacillaceae</taxon>
        <taxon>Paenibacillus</taxon>
    </lineage>
</organism>
<dbReference type="SUPFAM" id="SSF53850">
    <property type="entry name" value="Periplasmic binding protein-like II"/>
    <property type="match status" value="1"/>
</dbReference>
<evidence type="ECO:0000313" key="2">
    <source>
        <dbReference type="Proteomes" id="UP001597180"/>
    </source>
</evidence>
<dbReference type="Proteomes" id="UP001597180">
    <property type="component" value="Unassembled WGS sequence"/>
</dbReference>
<sequence length="519" mass="58218">MKRTVGTWMIIAIAAAGTAGCFHDDTTKHPAAEQDKPAKFSISYTTTSSSGYFSRIGDLSREKWVLKLGELTHTSLEVKVIEESKLPVMFAGSSIPDVVGSNGTPTSTIMSGSVEAGVFMPIDDLLKQYAPNLLKNVPKDAWEAVSYNGKTYGIPTYLTNPSRRATFIRSDLLEKAGLKPPQTVEEFLDVLRAFKKLGVEHPYLMRENLKYADIILGAYDVLPYRDQFEVVNGQVVPKFFDVKHMEKALETYKTMLDEGLIAKDFATISSADFISYIRSGKAGIWSSNAIGLVDFRTSIKQAVPSARVDIIPSPKGPEGTGGYFHYTPVISAFYINKNVKPDTAARIIQFFDWMQTPEAERFFTFGIEGDTYTTVAGRIQYQFPQTKEAIEEEGWRSGTLWGAHDAVANRMRLQLDQNGRDTLFALDHIVKYEGLPGIGFNPDLISFAKYQDLAPITQDGAPRLIMDHIIKMIYGKEPITDWPKVIQEYRQKGGEEIIKEATQRYNRREGIVNLYETRF</sequence>
<dbReference type="EMBL" id="JBHTLU010000013">
    <property type="protein sequence ID" value="MFD1220166.1"/>
    <property type="molecule type" value="Genomic_DNA"/>
</dbReference>
<dbReference type="PROSITE" id="PS51257">
    <property type="entry name" value="PROKAR_LIPOPROTEIN"/>
    <property type="match status" value="1"/>
</dbReference>
<reference evidence="2" key="1">
    <citation type="journal article" date="2019" name="Int. J. Syst. Evol. Microbiol.">
        <title>The Global Catalogue of Microorganisms (GCM) 10K type strain sequencing project: providing services to taxonomists for standard genome sequencing and annotation.</title>
        <authorList>
            <consortium name="The Broad Institute Genomics Platform"/>
            <consortium name="The Broad Institute Genome Sequencing Center for Infectious Disease"/>
            <person name="Wu L."/>
            <person name="Ma J."/>
        </authorList>
    </citation>
    <scope>NUCLEOTIDE SEQUENCE [LARGE SCALE GENOMIC DNA]</scope>
    <source>
        <strain evidence="2">CCUG 53270</strain>
    </source>
</reference>
<dbReference type="InterPro" id="IPR006059">
    <property type="entry name" value="SBP"/>
</dbReference>
<keyword evidence="2" id="KW-1185">Reference proteome</keyword>
<proteinExistence type="predicted"/>
<protein>
    <submittedName>
        <fullName evidence="1">Extracellular solute-binding protein</fullName>
    </submittedName>
</protein>
<comment type="caution">
    <text evidence="1">The sequence shown here is derived from an EMBL/GenBank/DDBJ whole genome shotgun (WGS) entry which is preliminary data.</text>
</comment>
<dbReference type="Gene3D" id="3.40.190.10">
    <property type="entry name" value="Periplasmic binding protein-like II"/>
    <property type="match status" value="2"/>
</dbReference>
<dbReference type="Pfam" id="PF01547">
    <property type="entry name" value="SBP_bac_1"/>
    <property type="match status" value="1"/>
</dbReference>